<evidence type="ECO:0000313" key="5">
    <source>
        <dbReference type="EMBL" id="GBF32411.1"/>
    </source>
</evidence>
<evidence type="ECO:0000313" key="6">
    <source>
        <dbReference type="Proteomes" id="UP000239549"/>
    </source>
</evidence>
<dbReference type="SMART" id="SM00382">
    <property type="entry name" value="AAA"/>
    <property type="match status" value="1"/>
</dbReference>
<dbReference type="Pfam" id="PF00005">
    <property type="entry name" value="ABC_tran"/>
    <property type="match status" value="1"/>
</dbReference>
<dbReference type="GO" id="GO:0015188">
    <property type="term" value="F:L-isoleucine transmembrane transporter activity"/>
    <property type="evidence" value="ECO:0007669"/>
    <property type="project" value="TreeGrafter"/>
</dbReference>
<feature type="domain" description="ABC transporter" evidence="4">
    <location>
        <begin position="4"/>
        <end position="252"/>
    </location>
</feature>
<comment type="caution">
    <text evidence="5">The sequence shown here is derived from an EMBL/GenBank/DDBJ whole genome shotgun (WGS) entry which is preliminary data.</text>
</comment>
<dbReference type="GO" id="GO:0005886">
    <property type="term" value="C:plasma membrane"/>
    <property type="evidence" value="ECO:0007669"/>
    <property type="project" value="TreeGrafter"/>
</dbReference>
<evidence type="ECO:0000256" key="3">
    <source>
        <dbReference type="ARBA" id="ARBA00022840"/>
    </source>
</evidence>
<dbReference type="GO" id="GO:1903806">
    <property type="term" value="P:L-isoleucine import across plasma membrane"/>
    <property type="evidence" value="ECO:0007669"/>
    <property type="project" value="TreeGrafter"/>
</dbReference>
<dbReference type="PANTHER" id="PTHR45772">
    <property type="entry name" value="CONSERVED COMPONENT OF ABC TRANSPORTER FOR NATURAL AMINO ACIDS-RELATED"/>
    <property type="match status" value="1"/>
</dbReference>
<dbReference type="AlphaFoldDB" id="A0A2L2XF06"/>
<dbReference type="GO" id="GO:0005304">
    <property type="term" value="F:L-valine transmembrane transporter activity"/>
    <property type="evidence" value="ECO:0007669"/>
    <property type="project" value="TreeGrafter"/>
</dbReference>
<evidence type="ECO:0000256" key="2">
    <source>
        <dbReference type="ARBA" id="ARBA00022741"/>
    </source>
</evidence>
<dbReference type="OrthoDB" id="9779136at2"/>
<keyword evidence="1" id="KW-0813">Transport</keyword>
<keyword evidence="6" id="KW-1185">Reference proteome</keyword>
<dbReference type="Proteomes" id="UP000239549">
    <property type="component" value="Unassembled WGS sequence"/>
</dbReference>
<evidence type="ECO:0000259" key="4">
    <source>
        <dbReference type="PROSITE" id="PS50893"/>
    </source>
</evidence>
<evidence type="ECO:0000256" key="1">
    <source>
        <dbReference type="ARBA" id="ARBA00022448"/>
    </source>
</evidence>
<dbReference type="InterPro" id="IPR003593">
    <property type="entry name" value="AAA+_ATPase"/>
</dbReference>
<dbReference type="Pfam" id="PF12399">
    <property type="entry name" value="BCA_ABC_TP_C"/>
    <property type="match status" value="1"/>
</dbReference>
<sequence length="261" mass="28534">MKVLDIQNVTIRFGGLEAIRDVSFSADEGQLLAIIGPNGAGKTTIFNAMTGVYQPTVGQILFNGKLINGLKPNQLVTMGVARTFQNIRLFSALTVLENVMVGSQCRSREGLWGALAGGKKVAANRVKSIQQCREFIEIVGLTDYLDELATNLPYGKQRLLEIARALATGCELLLLDEPAAGMNAVEREELVALIRRISKELNKTIILIEHDINLVMNISEHIVVLDHGEKIAEGTPGEIRTNQKVIEAYLGSEDPLEQEVV</sequence>
<reference evidence="6" key="1">
    <citation type="submission" date="2018-02" db="EMBL/GenBank/DDBJ databases">
        <title>Genome sequence of Desulfocucumis palustris strain NAW-5.</title>
        <authorList>
            <person name="Watanabe M."/>
            <person name="Kojima H."/>
            <person name="Fukui M."/>
        </authorList>
    </citation>
    <scope>NUCLEOTIDE SEQUENCE [LARGE SCALE GENOMIC DNA]</scope>
    <source>
        <strain evidence="6">NAW-5</strain>
    </source>
</reference>
<accession>A0A2L2XF06</accession>
<dbReference type="InterPro" id="IPR027417">
    <property type="entry name" value="P-loop_NTPase"/>
</dbReference>
<dbReference type="GO" id="GO:1903805">
    <property type="term" value="P:L-valine import across plasma membrane"/>
    <property type="evidence" value="ECO:0007669"/>
    <property type="project" value="TreeGrafter"/>
</dbReference>
<dbReference type="GO" id="GO:0005524">
    <property type="term" value="F:ATP binding"/>
    <property type="evidence" value="ECO:0007669"/>
    <property type="project" value="UniProtKB-KW"/>
</dbReference>
<dbReference type="InterPro" id="IPR051120">
    <property type="entry name" value="ABC_AA/LPS_Transport"/>
</dbReference>
<proteinExistence type="predicted"/>
<dbReference type="Gene3D" id="3.40.50.300">
    <property type="entry name" value="P-loop containing nucleotide triphosphate hydrolases"/>
    <property type="match status" value="1"/>
</dbReference>
<dbReference type="PANTHER" id="PTHR45772:SF7">
    <property type="entry name" value="AMINO ACID ABC TRANSPORTER ATP-BINDING PROTEIN"/>
    <property type="match status" value="1"/>
</dbReference>
<dbReference type="GO" id="GO:0015192">
    <property type="term" value="F:L-phenylalanine transmembrane transporter activity"/>
    <property type="evidence" value="ECO:0007669"/>
    <property type="project" value="TreeGrafter"/>
</dbReference>
<protein>
    <submittedName>
        <fullName evidence="5">Branched-chain amino acid transport ATP-binding protein LivG</fullName>
    </submittedName>
</protein>
<dbReference type="GO" id="GO:0016887">
    <property type="term" value="F:ATP hydrolysis activity"/>
    <property type="evidence" value="ECO:0007669"/>
    <property type="project" value="InterPro"/>
</dbReference>
<gene>
    <name evidence="5" type="ORF">DCCM_0605</name>
</gene>
<keyword evidence="2" id="KW-0547">Nucleotide-binding</keyword>
<dbReference type="GO" id="GO:0015808">
    <property type="term" value="P:L-alanine transport"/>
    <property type="evidence" value="ECO:0007669"/>
    <property type="project" value="TreeGrafter"/>
</dbReference>
<dbReference type="RefSeq" id="WP_104370943.1">
    <property type="nucleotide sequence ID" value="NZ_BFAV01000028.1"/>
</dbReference>
<organism evidence="5 6">
    <name type="scientific">Desulfocucumis palustris</name>
    <dbReference type="NCBI Taxonomy" id="1898651"/>
    <lineage>
        <taxon>Bacteria</taxon>
        <taxon>Bacillati</taxon>
        <taxon>Bacillota</taxon>
        <taxon>Clostridia</taxon>
        <taxon>Eubacteriales</taxon>
        <taxon>Desulfocucumaceae</taxon>
        <taxon>Desulfocucumis</taxon>
    </lineage>
</organism>
<name>A0A2L2XF06_9FIRM</name>
<dbReference type="InterPro" id="IPR003439">
    <property type="entry name" value="ABC_transporter-like_ATP-bd"/>
</dbReference>
<dbReference type="SUPFAM" id="SSF52540">
    <property type="entry name" value="P-loop containing nucleoside triphosphate hydrolases"/>
    <property type="match status" value="1"/>
</dbReference>
<keyword evidence="3 5" id="KW-0067">ATP-binding</keyword>
<dbReference type="FunFam" id="3.40.50.300:FF:000421">
    <property type="entry name" value="Branched-chain amino acid ABC transporter ATP-binding protein"/>
    <property type="match status" value="1"/>
</dbReference>
<dbReference type="InterPro" id="IPR032823">
    <property type="entry name" value="BCA_ABC_TP_C"/>
</dbReference>
<dbReference type="EMBL" id="BFAV01000028">
    <property type="protein sequence ID" value="GBF32411.1"/>
    <property type="molecule type" value="Genomic_DNA"/>
</dbReference>
<dbReference type="PROSITE" id="PS50893">
    <property type="entry name" value="ABC_TRANSPORTER_2"/>
    <property type="match status" value="1"/>
</dbReference>
<dbReference type="CDD" id="cd03219">
    <property type="entry name" value="ABC_Mj1267_LivG_branched"/>
    <property type="match status" value="1"/>
</dbReference>
<dbReference type="GO" id="GO:0042941">
    <property type="term" value="P:D-alanine transmembrane transport"/>
    <property type="evidence" value="ECO:0007669"/>
    <property type="project" value="TreeGrafter"/>
</dbReference>